<name>A0A2I7SMZ4_9FLAO</name>
<dbReference type="GO" id="GO:0005524">
    <property type="term" value="F:ATP binding"/>
    <property type="evidence" value="ECO:0007669"/>
    <property type="project" value="InterPro"/>
</dbReference>
<protein>
    <recommendedName>
        <fullName evidence="1">ATPase dynein-related AAA domain-containing protein</fullName>
    </recommendedName>
</protein>
<feature type="domain" description="ATPase dynein-related AAA" evidence="1">
    <location>
        <begin position="164"/>
        <end position="274"/>
    </location>
</feature>
<gene>
    <name evidence="2" type="ORF">C1A40_05500</name>
</gene>
<dbReference type="KEGG" id="taj:C1A40_05500"/>
<dbReference type="REBASE" id="457427">
    <property type="entry name" value="TspUJ94McrBC2P"/>
</dbReference>
<dbReference type="Gene3D" id="3.40.50.300">
    <property type="entry name" value="P-loop containing nucleotide triphosphate hydrolases"/>
    <property type="match status" value="1"/>
</dbReference>
<dbReference type="OrthoDB" id="9781481at2"/>
<sequence>MTYEDFVEGIKPIEPEKEGDPVIYRVEEGIFRKLCIEASFSLAKEEESVATENVLDFSLAFDNFVQEIEEKLASEETIEIATKNGGKVVVDGISQQGNIIIKHPGKDNTYPVSKQRLSKLHAAFPDLADVNNIDQQFRSIIGGSNSTANWSVLNAIRNNNPVTKETPKEIRKYSWDDKVQVVKSLTKEDYKGKTGEPYVLIIDEINRGNVSQIFGELITLIEEDKRLGNPEAIQVQLPYSKDWFGVPPNVHIIGTMNTADRSVEALDTALRRRFSFTEMPPKPELINTEGKAENGIVNGIELSVLLETINKRIEKLLDKDHMIGHSYFLSVEGLKGLKSAFQNKIVPLLQEYFFGDYGKIGLVISSKFFDIKDNQVDEDFFAPFEDYDSSPLVERKVYHLKNIQDMSDEVFIEALNDLQRKNK</sequence>
<dbReference type="InterPro" id="IPR011704">
    <property type="entry name" value="ATPase_dyneun-rel_AAA"/>
</dbReference>
<organism evidence="2 3">
    <name type="scientific">Pseudotamlana carrageenivorans</name>
    <dbReference type="NCBI Taxonomy" id="2069432"/>
    <lineage>
        <taxon>Bacteria</taxon>
        <taxon>Pseudomonadati</taxon>
        <taxon>Bacteroidota</taxon>
        <taxon>Flavobacteriia</taxon>
        <taxon>Flavobacteriales</taxon>
        <taxon>Flavobacteriaceae</taxon>
        <taxon>Pseudotamlana</taxon>
    </lineage>
</organism>
<evidence type="ECO:0000259" key="1">
    <source>
        <dbReference type="Pfam" id="PF07728"/>
    </source>
</evidence>
<dbReference type="EMBL" id="CP025938">
    <property type="protein sequence ID" value="AUS07271.1"/>
    <property type="molecule type" value="Genomic_DNA"/>
</dbReference>
<reference evidence="3" key="1">
    <citation type="submission" date="2018-01" db="EMBL/GenBank/DDBJ databases">
        <title>Complete genome of Tamlana sp. UJ94.</title>
        <authorList>
            <person name="Jung J."/>
            <person name="Chung D."/>
            <person name="Bae S.S."/>
            <person name="Baek K."/>
        </authorList>
    </citation>
    <scope>NUCLEOTIDE SEQUENCE [LARGE SCALE GENOMIC DNA]</scope>
    <source>
        <strain evidence="3">UJ94</strain>
    </source>
</reference>
<dbReference type="Pfam" id="PF07728">
    <property type="entry name" value="AAA_5"/>
    <property type="match status" value="1"/>
</dbReference>
<accession>A0A2I7SMZ4</accession>
<proteinExistence type="predicted"/>
<dbReference type="GO" id="GO:0016887">
    <property type="term" value="F:ATP hydrolysis activity"/>
    <property type="evidence" value="ECO:0007669"/>
    <property type="project" value="InterPro"/>
</dbReference>
<keyword evidence="3" id="KW-1185">Reference proteome</keyword>
<evidence type="ECO:0000313" key="3">
    <source>
        <dbReference type="Proteomes" id="UP000236592"/>
    </source>
</evidence>
<evidence type="ECO:0000313" key="2">
    <source>
        <dbReference type="EMBL" id="AUS07271.1"/>
    </source>
</evidence>
<dbReference type="PANTHER" id="PTHR37291">
    <property type="entry name" value="5-METHYLCYTOSINE-SPECIFIC RESTRICTION ENZYME B"/>
    <property type="match status" value="1"/>
</dbReference>
<dbReference type="SUPFAM" id="SSF52540">
    <property type="entry name" value="P-loop containing nucleoside triphosphate hydrolases"/>
    <property type="match status" value="1"/>
</dbReference>
<dbReference type="PANTHER" id="PTHR37291:SF1">
    <property type="entry name" value="TYPE IV METHYL-DIRECTED RESTRICTION ENZYME ECOKMCRB SUBUNIT"/>
    <property type="match status" value="1"/>
</dbReference>
<dbReference type="InterPro" id="IPR027417">
    <property type="entry name" value="P-loop_NTPase"/>
</dbReference>
<dbReference type="InterPro" id="IPR052934">
    <property type="entry name" value="Methyl-DNA_Rec/Restrict_Enz"/>
</dbReference>
<dbReference type="Proteomes" id="UP000236592">
    <property type="component" value="Chromosome"/>
</dbReference>
<dbReference type="AlphaFoldDB" id="A0A2I7SMZ4"/>
<dbReference type="REBASE" id="230167">
    <property type="entry name" value="TspUJ94McrBCP"/>
</dbReference>